<dbReference type="Pfam" id="PF13426">
    <property type="entry name" value="PAS_9"/>
    <property type="match status" value="2"/>
</dbReference>
<dbReference type="Pfam" id="PF13487">
    <property type="entry name" value="HD_5"/>
    <property type="match status" value="1"/>
</dbReference>
<dbReference type="SUPFAM" id="SSF52172">
    <property type="entry name" value="CheY-like"/>
    <property type="match status" value="1"/>
</dbReference>
<dbReference type="SMART" id="SM00091">
    <property type="entry name" value="PAS"/>
    <property type="match status" value="2"/>
</dbReference>
<dbReference type="Gene3D" id="3.30.450.20">
    <property type="entry name" value="PAS domain"/>
    <property type="match status" value="2"/>
</dbReference>
<feature type="domain" description="Response regulatory" evidence="3">
    <location>
        <begin position="15"/>
        <end position="129"/>
    </location>
</feature>
<evidence type="ECO:0000259" key="3">
    <source>
        <dbReference type="PROSITE" id="PS50110"/>
    </source>
</evidence>
<dbReference type="Proteomes" id="UP000233248">
    <property type="component" value="Unassembled WGS sequence"/>
</dbReference>
<dbReference type="SMART" id="SM00448">
    <property type="entry name" value="REC"/>
    <property type="match status" value="1"/>
</dbReference>
<dbReference type="Pfam" id="PF00072">
    <property type="entry name" value="Response_reg"/>
    <property type="match status" value="1"/>
</dbReference>
<dbReference type="SMART" id="SM00471">
    <property type="entry name" value="HDc"/>
    <property type="match status" value="1"/>
</dbReference>
<evidence type="ECO:0000259" key="5">
    <source>
        <dbReference type="PROSITE" id="PS50113"/>
    </source>
</evidence>
<dbReference type="InterPro" id="IPR037522">
    <property type="entry name" value="HD_GYP_dom"/>
</dbReference>
<dbReference type="GO" id="GO:0000160">
    <property type="term" value="P:phosphorelay signal transduction system"/>
    <property type="evidence" value="ECO:0007669"/>
    <property type="project" value="InterPro"/>
</dbReference>
<evidence type="ECO:0000313" key="8">
    <source>
        <dbReference type="Proteomes" id="UP000233248"/>
    </source>
</evidence>
<keyword evidence="1" id="KW-0378">Hydrolase</keyword>
<evidence type="ECO:0000256" key="2">
    <source>
        <dbReference type="PROSITE-ProRule" id="PRU00169"/>
    </source>
</evidence>
<proteinExistence type="predicted"/>
<feature type="domain" description="PAS" evidence="4">
    <location>
        <begin position="284"/>
        <end position="327"/>
    </location>
</feature>
<dbReference type="AlphaFoldDB" id="A0A2N1IZM1"/>
<dbReference type="PROSITE" id="PS51832">
    <property type="entry name" value="HD_GYP"/>
    <property type="match status" value="1"/>
</dbReference>
<reference evidence="7 8" key="1">
    <citation type="submission" date="2017-09" db="EMBL/GenBank/DDBJ databases">
        <title>Genomics of the genus Arcobacter.</title>
        <authorList>
            <person name="Perez-Cataluna A."/>
            <person name="Figueras M.J."/>
            <person name="Salas-Masso N."/>
        </authorList>
    </citation>
    <scope>NUCLEOTIDE SEQUENCE [LARGE SCALE GENOMIC DNA]</scope>
    <source>
        <strain evidence="7 8">DSM 18005</strain>
    </source>
</reference>
<feature type="modified residue" description="4-aspartylphosphate" evidence="2">
    <location>
        <position position="64"/>
    </location>
</feature>
<dbReference type="CDD" id="cd17536">
    <property type="entry name" value="REC_YesN-like"/>
    <property type="match status" value="1"/>
</dbReference>
<dbReference type="KEGG" id="ahs:AHALO_0535"/>
<dbReference type="SMART" id="SM00086">
    <property type="entry name" value="PAC"/>
    <property type="match status" value="2"/>
</dbReference>
<dbReference type="NCBIfam" id="TIGR00229">
    <property type="entry name" value="sensory_box"/>
    <property type="match status" value="2"/>
</dbReference>
<dbReference type="PANTHER" id="PTHR45228">
    <property type="entry name" value="CYCLIC DI-GMP PHOSPHODIESTERASE TM_0186-RELATED"/>
    <property type="match status" value="1"/>
</dbReference>
<dbReference type="InterPro" id="IPR001789">
    <property type="entry name" value="Sig_transdc_resp-reg_receiver"/>
</dbReference>
<dbReference type="RefSeq" id="WP_101185887.1">
    <property type="nucleotide sequence ID" value="NZ_CP031218.1"/>
</dbReference>
<dbReference type="InterPro" id="IPR000700">
    <property type="entry name" value="PAS-assoc_C"/>
</dbReference>
<feature type="domain" description="PAS" evidence="4">
    <location>
        <begin position="162"/>
        <end position="197"/>
    </location>
</feature>
<comment type="caution">
    <text evidence="7">The sequence shown here is derived from an EMBL/GenBank/DDBJ whole genome shotgun (WGS) entry which is preliminary data.</text>
</comment>
<evidence type="ECO:0000259" key="6">
    <source>
        <dbReference type="PROSITE" id="PS51832"/>
    </source>
</evidence>
<name>A0A2N1IZM1_9BACT</name>
<feature type="domain" description="HD-GYP" evidence="6">
    <location>
        <begin position="406"/>
        <end position="603"/>
    </location>
</feature>
<dbReference type="GO" id="GO:0004112">
    <property type="term" value="F:cyclic-nucleotide phosphodiesterase activity"/>
    <property type="evidence" value="ECO:0007669"/>
    <property type="project" value="UniProtKB-ARBA"/>
</dbReference>
<evidence type="ECO:0000256" key="1">
    <source>
        <dbReference type="ARBA" id="ARBA00022801"/>
    </source>
</evidence>
<feature type="domain" description="PAC" evidence="5">
    <location>
        <begin position="354"/>
        <end position="408"/>
    </location>
</feature>
<gene>
    <name evidence="7" type="ORF">CP960_12845</name>
</gene>
<dbReference type="InterPro" id="IPR052020">
    <property type="entry name" value="Cyclic_di-GMP/3'3'-cGAMP_PDE"/>
</dbReference>
<dbReference type="SUPFAM" id="SSF55785">
    <property type="entry name" value="PYP-like sensor domain (PAS domain)"/>
    <property type="match status" value="2"/>
</dbReference>
<accession>A0A2N1IZM1</accession>
<dbReference type="InterPro" id="IPR001610">
    <property type="entry name" value="PAC"/>
</dbReference>
<keyword evidence="2" id="KW-0597">Phosphoprotein</keyword>
<dbReference type="GO" id="GO:0009214">
    <property type="term" value="P:cyclic nucleotide catabolic process"/>
    <property type="evidence" value="ECO:0007669"/>
    <property type="project" value="UniProtKB-ARBA"/>
</dbReference>
<dbReference type="PROSITE" id="PS50112">
    <property type="entry name" value="PAS"/>
    <property type="match status" value="2"/>
</dbReference>
<dbReference type="PANTHER" id="PTHR45228:SF9">
    <property type="entry name" value="3'3'-CGAMP-SPECIFIC PHOSPHODIESTERASE 2"/>
    <property type="match status" value="1"/>
</dbReference>
<dbReference type="PROSITE" id="PS50110">
    <property type="entry name" value="RESPONSE_REGULATORY"/>
    <property type="match status" value="1"/>
</dbReference>
<dbReference type="CDD" id="cd00077">
    <property type="entry name" value="HDc"/>
    <property type="match status" value="1"/>
</dbReference>
<protein>
    <submittedName>
        <fullName evidence="7">Regulator</fullName>
    </submittedName>
</protein>
<dbReference type="InterPro" id="IPR000014">
    <property type="entry name" value="PAS"/>
</dbReference>
<dbReference type="Gene3D" id="3.40.50.2300">
    <property type="match status" value="1"/>
</dbReference>
<dbReference type="Gene3D" id="1.10.3210.10">
    <property type="entry name" value="Hypothetical protein af1432"/>
    <property type="match status" value="1"/>
</dbReference>
<keyword evidence="8" id="KW-1185">Reference proteome</keyword>
<dbReference type="EMBL" id="NXIF01000062">
    <property type="protein sequence ID" value="PKI79746.1"/>
    <property type="molecule type" value="Genomic_DNA"/>
</dbReference>
<dbReference type="PROSITE" id="PS50113">
    <property type="entry name" value="PAC"/>
    <property type="match status" value="2"/>
</dbReference>
<feature type="domain" description="PAC" evidence="5">
    <location>
        <begin position="217"/>
        <end position="269"/>
    </location>
</feature>
<sequence length="604" mass="70137">MIDLKDILGYLSKISILYVEDDKYTQDEVRYFLENKVANFYCAKNGQEGLDIFYKEQVDIIITDIQMPILTGLEMAKKLKEENFNVPIIITTAFNDTKYLFEAINLGVTNYITKPLNLKHMIENLVSIAKTIVLEKENKEIYNSLMQYKDIVDERSIISKTDINGNITYVNEPFIQISGYQKEELLGKSHNIIRHPDVNKEYFISMWHLIKDEKISWQGEVKNRAKDGTTYYLDMIIKPILNLEGEIIEFISLSNDITYLRQTKEYFKKQTEKKANDLNISMNIIEQYEKAIEKSNIIIRLDLNRKITYVNDAFVNALGYSKEELLGSDYSILKQPQLSKEKYELLVEDIFSSNGWKGQITNQRKDGSLIHFNVNTFPLKDLDGNIFEYLGIRHDITEIINLHNELEQTQREVIYTLGDVGESRSQETGQHVRRVAEYSKLLAQKANLSSKDIDIVFTASPMHDIGKIGIPDSILNKPGKLDDKEWEIMKTHAQIGYEILKKSKRPILKAASIISYTHHEKWDGSGYPNKLKGEDIHIYGRITAIADVFDALGSDRTYKKAWPLEDILKLFTEQKGKHFDPYLVDLFMDNLDDFLKIRDEFKDY</sequence>
<dbReference type="InterPro" id="IPR035965">
    <property type="entry name" value="PAS-like_dom_sf"/>
</dbReference>
<dbReference type="FunFam" id="1.10.3210.10:FF:000018">
    <property type="entry name" value="Two-component system response regulator"/>
    <property type="match status" value="1"/>
</dbReference>
<organism evidence="7 8">
    <name type="scientific">Malaciobacter halophilus</name>
    <dbReference type="NCBI Taxonomy" id="197482"/>
    <lineage>
        <taxon>Bacteria</taxon>
        <taxon>Pseudomonadati</taxon>
        <taxon>Campylobacterota</taxon>
        <taxon>Epsilonproteobacteria</taxon>
        <taxon>Campylobacterales</taxon>
        <taxon>Arcobacteraceae</taxon>
        <taxon>Malaciobacter</taxon>
    </lineage>
</organism>
<dbReference type="CDD" id="cd00130">
    <property type="entry name" value="PAS"/>
    <property type="match status" value="2"/>
</dbReference>
<evidence type="ECO:0000259" key="4">
    <source>
        <dbReference type="PROSITE" id="PS50112"/>
    </source>
</evidence>
<dbReference type="InterPro" id="IPR011006">
    <property type="entry name" value="CheY-like_superfamily"/>
</dbReference>
<dbReference type="OrthoDB" id="9781223at2"/>
<dbReference type="SUPFAM" id="SSF109604">
    <property type="entry name" value="HD-domain/PDEase-like"/>
    <property type="match status" value="1"/>
</dbReference>
<dbReference type="InterPro" id="IPR003607">
    <property type="entry name" value="HD/PDEase_dom"/>
</dbReference>
<evidence type="ECO:0000313" key="7">
    <source>
        <dbReference type="EMBL" id="PKI79746.1"/>
    </source>
</evidence>